<dbReference type="CDD" id="cd09020">
    <property type="entry name" value="D-hex-6-P-epi_like"/>
    <property type="match status" value="1"/>
</dbReference>
<dbReference type="GO" id="GO:0005975">
    <property type="term" value="P:carbohydrate metabolic process"/>
    <property type="evidence" value="ECO:0007669"/>
    <property type="project" value="InterPro"/>
</dbReference>
<dbReference type="InterPro" id="IPR025532">
    <property type="entry name" value="G6P_1-epimerase"/>
</dbReference>
<dbReference type="PANTHER" id="PTHR11122:SF13">
    <property type="entry name" value="GLUCOSE-6-PHOSPHATE 1-EPIMERASE"/>
    <property type="match status" value="1"/>
</dbReference>
<dbReference type="GO" id="GO:0047938">
    <property type="term" value="F:glucose-6-phosphate 1-epimerase activity"/>
    <property type="evidence" value="ECO:0007669"/>
    <property type="project" value="UniProtKB-UniRule"/>
</dbReference>
<keyword evidence="7" id="KW-1185">Reference proteome</keyword>
<dbReference type="EMBL" id="CCKJ01000042">
    <property type="protein sequence ID" value="CDT85400.1"/>
    <property type="molecule type" value="Genomic_DNA"/>
</dbReference>
<organism evidence="6 7">
    <name type="scientific">Vibrio coralliirubri</name>
    <dbReference type="NCBI Taxonomy" id="1516159"/>
    <lineage>
        <taxon>Bacteria</taxon>
        <taxon>Pseudomonadati</taxon>
        <taxon>Pseudomonadota</taxon>
        <taxon>Gammaproteobacteria</taxon>
        <taxon>Vibrionales</taxon>
        <taxon>Vibrionaceae</taxon>
        <taxon>Vibrio</taxon>
    </lineage>
</organism>
<comment type="catalytic activity">
    <reaction evidence="1">
        <text>alpha-D-glucose 6-phosphate = beta-D-glucose 6-phosphate</text>
        <dbReference type="Rhea" id="RHEA:16249"/>
        <dbReference type="ChEBI" id="CHEBI:58225"/>
        <dbReference type="ChEBI" id="CHEBI:58247"/>
        <dbReference type="EC" id="5.1.3.15"/>
    </reaction>
</comment>
<dbReference type="SUPFAM" id="SSF74650">
    <property type="entry name" value="Galactose mutarotase-like"/>
    <property type="match status" value="1"/>
</dbReference>
<name>A0AA87C106_9VIBR</name>
<proteinExistence type="inferred from homology"/>
<dbReference type="AlphaFoldDB" id="A0AA87C106"/>
<evidence type="ECO:0000313" key="7">
    <source>
        <dbReference type="Proteomes" id="UP000041625"/>
    </source>
</evidence>
<dbReference type="PIRSF" id="PIRSF016020">
    <property type="entry name" value="PHexose_mutarotase"/>
    <property type="match status" value="1"/>
</dbReference>
<keyword evidence="3 4" id="KW-0413">Isomerase</keyword>
<dbReference type="Gene3D" id="2.70.98.10">
    <property type="match status" value="1"/>
</dbReference>
<dbReference type="Proteomes" id="UP000041625">
    <property type="component" value="Unassembled WGS sequence"/>
</dbReference>
<dbReference type="GO" id="GO:0030246">
    <property type="term" value="F:carbohydrate binding"/>
    <property type="evidence" value="ECO:0007669"/>
    <property type="project" value="UniProtKB-UniRule"/>
</dbReference>
<evidence type="ECO:0000256" key="4">
    <source>
        <dbReference type="PIRNR" id="PIRNR016020"/>
    </source>
</evidence>
<evidence type="ECO:0000256" key="2">
    <source>
        <dbReference type="ARBA" id="ARBA00005866"/>
    </source>
</evidence>
<dbReference type="InterPro" id="IPR014718">
    <property type="entry name" value="GH-type_carb-bd"/>
</dbReference>
<comment type="caution">
    <text evidence="6">The sequence shown here is derived from an EMBL/GenBank/DDBJ whole genome shotgun (WGS) entry which is preliminary data.</text>
</comment>
<reference evidence="6 7" key="1">
    <citation type="submission" date="2014-06" db="EMBL/GenBank/DDBJ databases">
        <authorList>
            <person name="Le Roux F."/>
        </authorList>
    </citation>
    <scope>NUCLEOTIDE SEQUENCE [LARGE SCALE GENOMIC DNA]</scope>
    <source>
        <strain evidence="6 7">J2-31</strain>
    </source>
</reference>
<gene>
    <name evidence="6" type="ORF">VCR31J2_1360276</name>
</gene>
<evidence type="ECO:0000256" key="3">
    <source>
        <dbReference type="ARBA" id="ARBA00023235"/>
    </source>
</evidence>
<dbReference type="PANTHER" id="PTHR11122">
    <property type="entry name" value="APOSPORY-ASSOCIATED PROTEIN C-RELATED"/>
    <property type="match status" value="1"/>
</dbReference>
<protein>
    <recommendedName>
        <fullName evidence="4">Putative glucose-6-phosphate 1-epimerase</fullName>
        <ecNumber evidence="4">5.1.3.15</ecNumber>
    </recommendedName>
</protein>
<evidence type="ECO:0000313" key="6">
    <source>
        <dbReference type="EMBL" id="CDT85400.1"/>
    </source>
</evidence>
<dbReference type="EC" id="5.1.3.15" evidence="4"/>
<feature type="active site" evidence="5">
    <location>
        <position position="163"/>
    </location>
</feature>
<evidence type="ECO:0000256" key="5">
    <source>
        <dbReference type="PIRSR" id="PIRSR016020-1"/>
    </source>
</evidence>
<accession>A0AA87C106</accession>
<evidence type="ECO:0000256" key="1">
    <source>
        <dbReference type="ARBA" id="ARBA00001096"/>
    </source>
</evidence>
<feature type="active site" evidence="5">
    <location>
        <position position="265"/>
    </location>
</feature>
<sequence length="301" mass="32729">MDLSTLPALAVLSDNVTIVEHEGVKLVRIIHDKANAAISLFGGHVVSFQPQGQEDLIWMSQQAKFDGKTALRGGIPVCWPWFGRIAAPAHGFARSSEWQLVEHRESEAGVIVSLGLKPSEETLAVWPHQFDARLNVEIGEQLKVTLDVKNTDSQPWTFSGALHTYLNVGDIHTTTTTGMGAEYIDSLQGGKICQGGSELVLTDTIDRVYTQPEAQIFVADKKLDRTLTVENHGHNSAVLWNPWAEGAAGMGDMQDDGYLTMLCVESTLHAPSLEAGKTLQPGESHQLITVISSNSTSSEFN</sequence>
<comment type="similarity">
    <text evidence="2 4">Belongs to the glucose-6-phosphate 1-epimerase family.</text>
</comment>
<dbReference type="RefSeq" id="WP_050651591.1">
    <property type="nucleotide sequence ID" value="NZ_LK933984.1"/>
</dbReference>
<dbReference type="Pfam" id="PF01263">
    <property type="entry name" value="Aldose_epim"/>
    <property type="match status" value="1"/>
</dbReference>
<dbReference type="InterPro" id="IPR008183">
    <property type="entry name" value="Aldose_1/G6P_1-epimerase"/>
</dbReference>
<dbReference type="InterPro" id="IPR011013">
    <property type="entry name" value="Gal_mutarotase_sf_dom"/>
</dbReference>